<name>A0A076N9V6_AMYME</name>
<dbReference type="EMBL" id="CP009110">
    <property type="protein sequence ID" value="AIJ26852.1"/>
    <property type="molecule type" value="Genomic_DNA"/>
</dbReference>
<protein>
    <submittedName>
        <fullName evidence="2">Aminoglycoside phosphotransferase</fullName>
    </submittedName>
</protein>
<dbReference type="eggNOG" id="COG0510">
    <property type="taxonomic scope" value="Bacteria"/>
</dbReference>
<accession>A0A076N9V6</accession>
<dbReference type="GO" id="GO:0016740">
    <property type="term" value="F:transferase activity"/>
    <property type="evidence" value="ECO:0007669"/>
    <property type="project" value="UniProtKB-KW"/>
</dbReference>
<evidence type="ECO:0000313" key="3">
    <source>
        <dbReference type="Proteomes" id="UP000062973"/>
    </source>
</evidence>
<dbReference type="AlphaFoldDB" id="A0A076N9V6"/>
<evidence type="ECO:0000313" key="2">
    <source>
        <dbReference type="EMBL" id="AIJ26852.1"/>
    </source>
</evidence>
<dbReference type="STRING" id="1068978.AMETH_6760"/>
<keyword evidence="3" id="KW-1185">Reference proteome</keyword>
<reference evidence="2 3" key="1">
    <citation type="submission" date="2014-07" db="EMBL/GenBank/DDBJ databases">
        <title>Whole Genome Sequence of the Amycolatopsis methanolica 239.</title>
        <authorList>
            <person name="Tang B."/>
        </authorList>
    </citation>
    <scope>NUCLEOTIDE SEQUENCE [LARGE SCALE GENOMIC DNA]</scope>
    <source>
        <strain evidence="2 3">239</strain>
    </source>
</reference>
<sequence>MKVPDKLASSVRARWPDRADTWLTSIGPELDELTRQHSATPQRVLPARYAFVVSATSPHGPLIFRASPDPAALDQATVAEALGHLDVGPKIHLTTSTDTGSWTVMEQVIPGTPLADANPATLDIEALARPLRAMAGQPAPSADLPLITDWLRDRLTNDNLTELPVGEQIAPKAERVHALELLDDLAADMRPGLCHGDASPWNILAGPNNHWKLIDPRGMQGEPEYDAAVVAYKLERILHTSHAGAMVAAASGIRFARVVPWMHIARAARI</sequence>
<dbReference type="HOGENOM" id="CLU_1029116_0_0_11"/>
<keyword evidence="2" id="KW-0808">Transferase</keyword>
<organism evidence="2 3">
    <name type="scientific">Amycolatopsis methanolica 239</name>
    <dbReference type="NCBI Taxonomy" id="1068978"/>
    <lineage>
        <taxon>Bacteria</taxon>
        <taxon>Bacillati</taxon>
        <taxon>Actinomycetota</taxon>
        <taxon>Actinomycetes</taxon>
        <taxon>Pseudonocardiales</taxon>
        <taxon>Pseudonocardiaceae</taxon>
        <taxon>Amycolatopsis</taxon>
        <taxon>Amycolatopsis methanolica group</taxon>
    </lineage>
</organism>
<dbReference type="RefSeq" id="WP_017985627.1">
    <property type="nucleotide sequence ID" value="NZ_AQUL01000001.1"/>
</dbReference>
<dbReference type="SUPFAM" id="SSF56112">
    <property type="entry name" value="Protein kinase-like (PK-like)"/>
    <property type="match status" value="1"/>
</dbReference>
<gene>
    <name evidence="2" type="ORF">AMETH_6760</name>
</gene>
<dbReference type="Proteomes" id="UP000062973">
    <property type="component" value="Chromosome"/>
</dbReference>
<dbReference type="Pfam" id="PF01636">
    <property type="entry name" value="APH"/>
    <property type="match status" value="1"/>
</dbReference>
<feature type="domain" description="Aminoglycoside phosphotransferase" evidence="1">
    <location>
        <begin position="55"/>
        <end position="250"/>
    </location>
</feature>
<dbReference type="InterPro" id="IPR011009">
    <property type="entry name" value="Kinase-like_dom_sf"/>
</dbReference>
<dbReference type="KEGG" id="amq:AMETH_6760"/>
<evidence type="ECO:0000259" key="1">
    <source>
        <dbReference type="Pfam" id="PF01636"/>
    </source>
</evidence>
<dbReference type="InterPro" id="IPR002575">
    <property type="entry name" value="Aminoglycoside_PTrfase"/>
</dbReference>
<dbReference type="PATRIC" id="fig|1068978.7.peg.7262"/>
<proteinExistence type="predicted"/>